<sequence length="256" mass="26886">MTGTEIATTATTSNVTFDFTGQTVIVTGAARGIGLEIGRFFHTAGAHVYLVDYDADALDAASADIGCHSAVADVSDTPSVQAVVDKVIAETGRVDVLVNNAGILRDRVLWKLTDEDYEQVMAVHAGGTFRFTRACAPHFRAQHHGRVVNVTSYTGLHDNVGQSNYAMAKAGIIGFTKTAAKELAGFGVTVNAISPNAETRMIASIPDDKRAELTAQIPLGRFADPREMATTVAFLASAEAGYITGVVVPVDGGISI</sequence>
<dbReference type="SUPFAM" id="SSF51735">
    <property type="entry name" value="NAD(P)-binding Rossmann-fold domains"/>
    <property type="match status" value="1"/>
</dbReference>
<reference evidence="8 9" key="1">
    <citation type="submission" date="2017-07" db="EMBL/GenBank/DDBJ databases">
        <title>First draft Genome Sequence of Nocardia cerradoensis isolated from human infection.</title>
        <authorList>
            <person name="Carrasco G."/>
        </authorList>
    </citation>
    <scope>NUCLEOTIDE SEQUENCE [LARGE SCALE GENOMIC DNA]</scope>
    <source>
        <strain evidence="8 9">CNM20130759</strain>
    </source>
</reference>
<keyword evidence="4 8" id="KW-0560">Oxidoreductase</keyword>
<protein>
    <recommendedName>
        <fullName evidence="5">3-oxoacyl-[acyl-carrier-protein] reductase MabA</fullName>
    </recommendedName>
</protein>
<gene>
    <name evidence="8" type="primary">fabG_30</name>
    <name evidence="8" type="ORF">B7C42_06635</name>
</gene>
<proteinExistence type="inferred from homology"/>
<dbReference type="GO" id="GO:0004316">
    <property type="term" value="F:3-oxoacyl-[acyl-carrier-protein] reductase (NADPH) activity"/>
    <property type="evidence" value="ECO:0007669"/>
    <property type="project" value="UniProtKB-EC"/>
</dbReference>
<comment type="subcellular location">
    <subcellularLocation>
        <location evidence="1">Secreted</location>
        <location evidence="1">Cell wall</location>
    </subcellularLocation>
</comment>
<dbReference type="SMART" id="SM00822">
    <property type="entry name" value="PKS_KR"/>
    <property type="match status" value="1"/>
</dbReference>
<evidence type="ECO:0000256" key="4">
    <source>
        <dbReference type="ARBA" id="ARBA00023002"/>
    </source>
</evidence>
<dbReference type="PANTHER" id="PTHR42879">
    <property type="entry name" value="3-OXOACYL-(ACYL-CARRIER-PROTEIN) REDUCTASE"/>
    <property type="match status" value="1"/>
</dbReference>
<dbReference type="InterPro" id="IPR057326">
    <property type="entry name" value="KR_dom"/>
</dbReference>
<dbReference type="AlphaFoldDB" id="A0A231GX97"/>
<dbReference type="GO" id="GO:0032787">
    <property type="term" value="P:monocarboxylic acid metabolic process"/>
    <property type="evidence" value="ECO:0007669"/>
    <property type="project" value="UniProtKB-ARBA"/>
</dbReference>
<comment type="catalytic activity">
    <reaction evidence="6">
        <text>a (3R)-hydroxyacyl-[ACP] + NADP(+) = a 3-oxoacyl-[ACP] + NADPH + H(+)</text>
        <dbReference type="Rhea" id="RHEA:17397"/>
        <dbReference type="Rhea" id="RHEA-COMP:9916"/>
        <dbReference type="Rhea" id="RHEA-COMP:9945"/>
        <dbReference type="ChEBI" id="CHEBI:15378"/>
        <dbReference type="ChEBI" id="CHEBI:57783"/>
        <dbReference type="ChEBI" id="CHEBI:58349"/>
        <dbReference type="ChEBI" id="CHEBI:78776"/>
        <dbReference type="ChEBI" id="CHEBI:78827"/>
        <dbReference type="EC" id="1.1.1.100"/>
    </reaction>
    <physiologicalReaction direction="right-to-left" evidence="6">
        <dbReference type="Rhea" id="RHEA:17399"/>
    </physiologicalReaction>
</comment>
<evidence type="ECO:0000256" key="2">
    <source>
        <dbReference type="ARBA" id="ARBA00006484"/>
    </source>
</evidence>
<dbReference type="EMBL" id="NGAF01000021">
    <property type="protein sequence ID" value="OXR41237.1"/>
    <property type="molecule type" value="Genomic_DNA"/>
</dbReference>
<dbReference type="Gene3D" id="3.40.50.720">
    <property type="entry name" value="NAD(P)-binding Rossmann-like Domain"/>
    <property type="match status" value="1"/>
</dbReference>
<dbReference type="PRINTS" id="PR00081">
    <property type="entry name" value="GDHRDH"/>
</dbReference>
<comment type="caution">
    <text evidence="8">The sequence shown here is derived from an EMBL/GenBank/DDBJ whole genome shotgun (WGS) entry which is preliminary data.</text>
</comment>
<evidence type="ECO:0000256" key="6">
    <source>
        <dbReference type="ARBA" id="ARBA00047400"/>
    </source>
</evidence>
<dbReference type="PANTHER" id="PTHR42879:SF2">
    <property type="entry name" value="3-OXOACYL-[ACYL-CARRIER-PROTEIN] REDUCTASE FABG"/>
    <property type="match status" value="1"/>
</dbReference>
<dbReference type="InterPro" id="IPR050259">
    <property type="entry name" value="SDR"/>
</dbReference>
<evidence type="ECO:0000256" key="5">
    <source>
        <dbReference type="ARBA" id="ARBA00040781"/>
    </source>
</evidence>
<dbReference type="InterPro" id="IPR002347">
    <property type="entry name" value="SDR_fam"/>
</dbReference>
<keyword evidence="3" id="KW-0134">Cell wall</keyword>
<name>A0A231GX97_9NOCA</name>
<dbReference type="FunFam" id="3.40.50.720:FF:000173">
    <property type="entry name" value="3-oxoacyl-[acyl-carrier protein] reductase"/>
    <property type="match status" value="1"/>
</dbReference>
<accession>A0A231GX97</accession>
<keyword evidence="9" id="KW-1185">Reference proteome</keyword>
<evidence type="ECO:0000256" key="1">
    <source>
        <dbReference type="ARBA" id="ARBA00004191"/>
    </source>
</evidence>
<dbReference type="Pfam" id="PF13561">
    <property type="entry name" value="adh_short_C2"/>
    <property type="match status" value="1"/>
</dbReference>
<dbReference type="InterPro" id="IPR020904">
    <property type="entry name" value="Sc_DH/Rdtase_CS"/>
</dbReference>
<evidence type="ECO:0000256" key="3">
    <source>
        <dbReference type="ARBA" id="ARBA00022512"/>
    </source>
</evidence>
<keyword evidence="3" id="KW-0964">Secreted</keyword>
<organism evidence="8 9">
    <name type="scientific">Nocardia cerradoensis</name>
    <dbReference type="NCBI Taxonomy" id="85688"/>
    <lineage>
        <taxon>Bacteria</taxon>
        <taxon>Bacillati</taxon>
        <taxon>Actinomycetota</taxon>
        <taxon>Actinomycetes</taxon>
        <taxon>Mycobacteriales</taxon>
        <taxon>Nocardiaceae</taxon>
        <taxon>Nocardia</taxon>
    </lineage>
</organism>
<evidence type="ECO:0000313" key="9">
    <source>
        <dbReference type="Proteomes" id="UP000215506"/>
    </source>
</evidence>
<evidence type="ECO:0000313" key="8">
    <source>
        <dbReference type="EMBL" id="OXR41237.1"/>
    </source>
</evidence>
<dbReference type="Proteomes" id="UP000215506">
    <property type="component" value="Unassembled WGS sequence"/>
</dbReference>
<dbReference type="RefSeq" id="WP_094027678.1">
    <property type="nucleotide sequence ID" value="NZ_NGAF01000021.1"/>
</dbReference>
<comment type="similarity">
    <text evidence="2">Belongs to the short-chain dehydrogenases/reductases (SDR) family.</text>
</comment>
<feature type="domain" description="Ketoreductase" evidence="7">
    <location>
        <begin position="22"/>
        <end position="196"/>
    </location>
</feature>
<evidence type="ECO:0000259" key="7">
    <source>
        <dbReference type="SMART" id="SM00822"/>
    </source>
</evidence>
<dbReference type="InterPro" id="IPR036291">
    <property type="entry name" value="NAD(P)-bd_dom_sf"/>
</dbReference>
<dbReference type="PROSITE" id="PS00061">
    <property type="entry name" value="ADH_SHORT"/>
    <property type="match status" value="1"/>
</dbReference>
<dbReference type="PRINTS" id="PR00080">
    <property type="entry name" value="SDRFAMILY"/>
</dbReference>